<evidence type="ECO:0000256" key="5">
    <source>
        <dbReference type="ARBA" id="ARBA00022692"/>
    </source>
</evidence>
<keyword evidence="8" id="KW-0406">Ion transport</keyword>
<evidence type="ECO:0000259" key="16">
    <source>
        <dbReference type="Pfam" id="PF07715"/>
    </source>
</evidence>
<reference evidence="18" key="1">
    <citation type="journal article" date="2019" name="Int. J. Syst. Evol. Microbiol.">
        <title>The Global Catalogue of Microorganisms (GCM) 10K type strain sequencing project: providing services to taxonomists for standard genome sequencing and annotation.</title>
        <authorList>
            <consortium name="The Broad Institute Genomics Platform"/>
            <consortium name="The Broad Institute Genome Sequencing Center for Infectious Disease"/>
            <person name="Wu L."/>
            <person name="Ma J."/>
        </authorList>
    </citation>
    <scope>NUCLEOTIDE SEQUENCE [LARGE SCALE GENOMIC DNA]</scope>
    <source>
        <strain evidence="18">CGMCC 1.6784</strain>
    </source>
</reference>
<dbReference type="PROSITE" id="PS52016">
    <property type="entry name" value="TONB_DEPENDENT_REC_3"/>
    <property type="match status" value="1"/>
</dbReference>
<dbReference type="PANTHER" id="PTHR32552:SF89">
    <property type="entry name" value="CATECHOLATE SIDEROPHORE RECEPTOR FIU"/>
    <property type="match status" value="1"/>
</dbReference>
<evidence type="ECO:0000256" key="9">
    <source>
        <dbReference type="ARBA" id="ARBA00023077"/>
    </source>
</evidence>
<keyword evidence="10 12" id="KW-0472">Membrane</keyword>
<evidence type="ECO:0000259" key="15">
    <source>
        <dbReference type="Pfam" id="PF00593"/>
    </source>
</evidence>
<evidence type="ECO:0000256" key="3">
    <source>
        <dbReference type="ARBA" id="ARBA00022452"/>
    </source>
</evidence>
<gene>
    <name evidence="17" type="primary">fhuA</name>
    <name evidence="17" type="ORF">GCM10011349_27790</name>
</gene>
<evidence type="ECO:0000256" key="7">
    <source>
        <dbReference type="ARBA" id="ARBA00023004"/>
    </source>
</evidence>
<keyword evidence="7" id="KW-0408">Iron</keyword>
<evidence type="ECO:0000256" key="12">
    <source>
        <dbReference type="PROSITE-ProRule" id="PRU01360"/>
    </source>
</evidence>
<dbReference type="Pfam" id="PF00593">
    <property type="entry name" value="TonB_dep_Rec_b-barrel"/>
    <property type="match status" value="1"/>
</dbReference>
<comment type="similarity">
    <text evidence="12 13">Belongs to the TonB-dependent receptor family.</text>
</comment>
<comment type="caution">
    <text evidence="17">The sequence shown here is derived from an EMBL/GenBank/DDBJ whole genome shotgun (WGS) entry which is preliminary data.</text>
</comment>
<evidence type="ECO:0000256" key="8">
    <source>
        <dbReference type="ARBA" id="ARBA00023065"/>
    </source>
</evidence>
<sequence length="808" mass="87784">MPPIESKLVNKGVESMSFQKVRNACVLGTCLAAIAVASPAMADEAADGAGAPMEGGAIVVTGTRATYNNSALSEELIADQPPIASALDLVDTLPGVQVQEGDAFGFDDWSTAVSIRGFQTNLDQQQVGITIDGMPNGGSNYGGGSKANRFIDTMNIRTVEVSQGTADIGSLSNEALGGTLNFVTSDPLDDMRVRLSGSVGDFEASRYYARFDTGLFLNDTAKAWFSYSHQEATDWIGGSAQNHRDNFAAKFIIDTPVKFTGYVSYDDAHEDNYDQVYSAAQYEYYPKTDGLTTDWTGVPYQDQAYRRAWSTLRKNFFAYLKADTTIGNVLDLHASAYYHDMAGRGDWVPQYVVDVIADGAGNPESELTGNSTVDGGSPLGTIYFVDANGVAMTPIEGCEGNLTYPYGGTTNPAYAPACYAPGAIGAQSYRHTHYRKDRKGGTLDAAWNADLGGLENTLRGGIWYEDTNREEWRNWHNVIDTTVGPEYASLPYWTQYSRKYPQDTFKWFVQDTVKAGPVTAHVGAKQFINHIERVDLFGETDNVRIKSKSDILLSGGIQVEPMYGLNLFAGYAENFKSLTDSVLEYNNADFTSIDPETAENWEAGIRYQNGWFNGSATWFKAKFSNQVIFVPNSTSAGNDYLGEGDGKFFNAGGIDSEGFELLANFRPARGLNLYGAYTYIDATYRGTGNADLDAEQGVTPGNRVAGIAKHMWVLSGSYNYGPVTLGVTGKYTGDRFVNADNSWTAANYFLTDLNISVKGEALSDSLKALDFALTVNNLTDENYLGGISGGYAWIGAPRTMVFTATADF</sequence>
<dbReference type="InterPro" id="IPR039426">
    <property type="entry name" value="TonB-dep_rcpt-like"/>
</dbReference>
<dbReference type="EMBL" id="BMLK01000013">
    <property type="protein sequence ID" value="GGN53300.1"/>
    <property type="molecule type" value="Genomic_DNA"/>
</dbReference>
<evidence type="ECO:0000256" key="2">
    <source>
        <dbReference type="ARBA" id="ARBA00022448"/>
    </source>
</evidence>
<dbReference type="Gene3D" id="2.170.130.10">
    <property type="entry name" value="TonB-dependent receptor, plug domain"/>
    <property type="match status" value="1"/>
</dbReference>
<organism evidence="17 18">
    <name type="scientific">Novosphingobium indicum</name>
    <dbReference type="NCBI Taxonomy" id="462949"/>
    <lineage>
        <taxon>Bacteria</taxon>
        <taxon>Pseudomonadati</taxon>
        <taxon>Pseudomonadota</taxon>
        <taxon>Alphaproteobacteria</taxon>
        <taxon>Sphingomonadales</taxon>
        <taxon>Sphingomonadaceae</taxon>
        <taxon>Novosphingobium</taxon>
    </lineage>
</organism>
<evidence type="ECO:0000256" key="4">
    <source>
        <dbReference type="ARBA" id="ARBA00022496"/>
    </source>
</evidence>
<dbReference type="Gene3D" id="2.40.170.20">
    <property type="entry name" value="TonB-dependent receptor, beta-barrel domain"/>
    <property type="match status" value="1"/>
</dbReference>
<feature type="domain" description="TonB-dependent receptor plug" evidence="16">
    <location>
        <begin position="66"/>
        <end position="178"/>
    </location>
</feature>
<feature type="signal peptide" evidence="14">
    <location>
        <begin position="1"/>
        <end position="42"/>
    </location>
</feature>
<keyword evidence="3 12" id="KW-1134">Transmembrane beta strand</keyword>
<name>A0ABQ2JSS3_9SPHN</name>
<keyword evidence="9 13" id="KW-0798">TonB box</keyword>
<evidence type="ECO:0000313" key="18">
    <source>
        <dbReference type="Proteomes" id="UP000605099"/>
    </source>
</evidence>
<dbReference type="InterPro" id="IPR012910">
    <property type="entry name" value="Plug_dom"/>
</dbReference>
<protein>
    <submittedName>
        <fullName evidence="17">TonB-dependent receptor</fullName>
    </submittedName>
</protein>
<evidence type="ECO:0000256" key="11">
    <source>
        <dbReference type="ARBA" id="ARBA00023237"/>
    </source>
</evidence>
<evidence type="ECO:0000256" key="13">
    <source>
        <dbReference type="RuleBase" id="RU003357"/>
    </source>
</evidence>
<keyword evidence="17" id="KW-0675">Receptor</keyword>
<keyword evidence="4" id="KW-0410">Iron transport</keyword>
<keyword evidence="18" id="KW-1185">Reference proteome</keyword>
<keyword evidence="2 12" id="KW-0813">Transport</keyword>
<comment type="subcellular location">
    <subcellularLocation>
        <location evidence="1 12">Cell outer membrane</location>
        <topology evidence="1 12">Multi-pass membrane protein</topology>
    </subcellularLocation>
</comment>
<keyword evidence="6 14" id="KW-0732">Signal</keyword>
<dbReference type="PANTHER" id="PTHR32552">
    <property type="entry name" value="FERRICHROME IRON RECEPTOR-RELATED"/>
    <property type="match status" value="1"/>
</dbReference>
<feature type="domain" description="TonB-dependent receptor-like beta-barrel" evidence="15">
    <location>
        <begin position="265"/>
        <end position="778"/>
    </location>
</feature>
<feature type="chain" id="PRO_5045165337" evidence="14">
    <location>
        <begin position="43"/>
        <end position="808"/>
    </location>
</feature>
<dbReference type="InterPro" id="IPR037066">
    <property type="entry name" value="Plug_dom_sf"/>
</dbReference>
<keyword evidence="5 12" id="KW-0812">Transmembrane</keyword>
<dbReference type="Proteomes" id="UP000605099">
    <property type="component" value="Unassembled WGS sequence"/>
</dbReference>
<evidence type="ECO:0000256" key="10">
    <source>
        <dbReference type="ARBA" id="ARBA00023136"/>
    </source>
</evidence>
<evidence type="ECO:0000256" key="1">
    <source>
        <dbReference type="ARBA" id="ARBA00004571"/>
    </source>
</evidence>
<accession>A0ABQ2JSS3</accession>
<dbReference type="Pfam" id="PF07715">
    <property type="entry name" value="Plug"/>
    <property type="match status" value="1"/>
</dbReference>
<dbReference type="SUPFAM" id="SSF56935">
    <property type="entry name" value="Porins"/>
    <property type="match status" value="1"/>
</dbReference>
<dbReference type="InterPro" id="IPR000531">
    <property type="entry name" value="Beta-barrel_TonB"/>
</dbReference>
<evidence type="ECO:0000256" key="14">
    <source>
        <dbReference type="SAM" id="SignalP"/>
    </source>
</evidence>
<proteinExistence type="inferred from homology"/>
<evidence type="ECO:0000256" key="6">
    <source>
        <dbReference type="ARBA" id="ARBA00022729"/>
    </source>
</evidence>
<evidence type="ECO:0000313" key="17">
    <source>
        <dbReference type="EMBL" id="GGN53300.1"/>
    </source>
</evidence>
<keyword evidence="11 12" id="KW-0998">Cell outer membrane</keyword>
<dbReference type="InterPro" id="IPR036942">
    <property type="entry name" value="Beta-barrel_TonB_sf"/>
</dbReference>